<evidence type="ECO:0000256" key="2">
    <source>
        <dbReference type="ARBA" id="ARBA00001946"/>
    </source>
</evidence>
<accession>A0ABT7R0Y7</accession>
<evidence type="ECO:0000313" key="7">
    <source>
        <dbReference type="EMBL" id="MDM5272439.1"/>
    </source>
</evidence>
<comment type="cofactor">
    <cofactor evidence="2 6">
        <name>Mg(2+)</name>
        <dbReference type="ChEBI" id="CHEBI:18420"/>
    </cofactor>
</comment>
<keyword evidence="4 6" id="KW-0378">Hydrolase</keyword>
<dbReference type="Gene3D" id="3.30.540.10">
    <property type="entry name" value="Fructose-1,6-Bisphosphatase, subunit A, domain 1"/>
    <property type="match status" value="1"/>
</dbReference>
<dbReference type="Proteomes" id="UP001169069">
    <property type="component" value="Unassembled WGS sequence"/>
</dbReference>
<dbReference type="InterPro" id="IPR033942">
    <property type="entry name" value="IMPase"/>
</dbReference>
<keyword evidence="3 6" id="KW-0479">Metal-binding</keyword>
<proteinExistence type="inferred from homology"/>
<comment type="caution">
    <text evidence="7">The sequence shown here is derived from an EMBL/GenBank/DDBJ whole genome shotgun (WGS) entry which is preliminary data.</text>
</comment>
<dbReference type="InterPro" id="IPR020552">
    <property type="entry name" value="Inositol_monoPase_Li-sen"/>
</dbReference>
<protein>
    <recommendedName>
        <fullName evidence="6">Inositol-1-monophosphatase</fullName>
        <ecNumber evidence="6">3.1.3.25</ecNumber>
    </recommendedName>
</protein>
<evidence type="ECO:0000256" key="6">
    <source>
        <dbReference type="RuleBase" id="RU364068"/>
    </source>
</evidence>
<name>A0ABT7R0Y7_9BACT</name>
<dbReference type="InterPro" id="IPR020550">
    <property type="entry name" value="Inositol_monophosphatase_CS"/>
</dbReference>
<dbReference type="EMBL" id="JAQIBD010000003">
    <property type="protein sequence ID" value="MDM5272439.1"/>
    <property type="molecule type" value="Genomic_DNA"/>
</dbReference>
<dbReference type="PANTHER" id="PTHR20854">
    <property type="entry name" value="INOSITOL MONOPHOSPHATASE"/>
    <property type="match status" value="1"/>
</dbReference>
<gene>
    <name evidence="7" type="ORF">PGH07_09630</name>
</gene>
<evidence type="ECO:0000256" key="1">
    <source>
        <dbReference type="ARBA" id="ARBA00001033"/>
    </source>
</evidence>
<comment type="similarity">
    <text evidence="6">Belongs to the inositol monophosphatase superfamily.</text>
</comment>
<dbReference type="InterPro" id="IPR000760">
    <property type="entry name" value="Inositol_monophosphatase-like"/>
</dbReference>
<evidence type="ECO:0000256" key="5">
    <source>
        <dbReference type="ARBA" id="ARBA00022842"/>
    </source>
</evidence>
<evidence type="ECO:0000256" key="4">
    <source>
        <dbReference type="ARBA" id="ARBA00022801"/>
    </source>
</evidence>
<dbReference type="CDD" id="cd01639">
    <property type="entry name" value="IMPase"/>
    <property type="match status" value="1"/>
</dbReference>
<sequence length="258" mass="28639">MNIDTLKQIALDAGKIVKEGYYSHKEVSHKGIVDLVTEFDVKTETFIINRLKKAFPDHTLVGEESHHGSYHYDKVIYIDPIDGTTNFIHGIPHLAISLGVWENGEPTLAVVHNPILDELFWAVKGEGAFCNGQRLEVSTQDTLQNALVATGFPYAKVNAGVEYHWVINCMTNLLPHIQDIRRLGAAAIDLCYLAQGKVEAFYEIDLKPWDVAAGILIVQEAGGQISNVDNKTYDFDDKSIVASNGKVHTQLLAKLEKI</sequence>
<dbReference type="SUPFAM" id="SSF56655">
    <property type="entry name" value="Carbohydrate phosphatase"/>
    <property type="match status" value="1"/>
</dbReference>
<keyword evidence="5 6" id="KW-0460">Magnesium</keyword>
<keyword evidence="8" id="KW-1185">Reference proteome</keyword>
<dbReference type="PROSITE" id="PS00630">
    <property type="entry name" value="IMP_2"/>
    <property type="match status" value="1"/>
</dbReference>
<evidence type="ECO:0000256" key="3">
    <source>
        <dbReference type="ARBA" id="ARBA00022723"/>
    </source>
</evidence>
<dbReference type="EC" id="3.1.3.25" evidence="6"/>
<dbReference type="Gene3D" id="3.40.190.80">
    <property type="match status" value="1"/>
</dbReference>
<dbReference type="RefSeq" id="WP_289414245.1">
    <property type="nucleotide sequence ID" value="NZ_JAQIBD010000003.1"/>
</dbReference>
<dbReference type="Pfam" id="PF00459">
    <property type="entry name" value="Inositol_P"/>
    <property type="match status" value="1"/>
</dbReference>
<dbReference type="PRINTS" id="PR00377">
    <property type="entry name" value="IMPHPHTASES"/>
</dbReference>
<evidence type="ECO:0000313" key="8">
    <source>
        <dbReference type="Proteomes" id="UP001169069"/>
    </source>
</evidence>
<comment type="catalytic activity">
    <reaction evidence="1 6">
        <text>a myo-inositol phosphate + H2O = myo-inositol + phosphate</text>
        <dbReference type="Rhea" id="RHEA:24056"/>
        <dbReference type="ChEBI" id="CHEBI:15377"/>
        <dbReference type="ChEBI" id="CHEBI:17268"/>
        <dbReference type="ChEBI" id="CHEBI:43474"/>
        <dbReference type="ChEBI" id="CHEBI:84139"/>
        <dbReference type="EC" id="3.1.3.25"/>
    </reaction>
</comment>
<dbReference type="PANTHER" id="PTHR20854:SF4">
    <property type="entry name" value="INOSITOL-1-MONOPHOSPHATASE-RELATED"/>
    <property type="match status" value="1"/>
</dbReference>
<organism evidence="7 8">
    <name type="scientific">Sulfurovum zhangzhouensis</name>
    <dbReference type="NCBI Taxonomy" id="3019067"/>
    <lineage>
        <taxon>Bacteria</taxon>
        <taxon>Pseudomonadati</taxon>
        <taxon>Campylobacterota</taxon>
        <taxon>Epsilonproteobacteria</taxon>
        <taxon>Campylobacterales</taxon>
        <taxon>Sulfurovaceae</taxon>
        <taxon>Sulfurovum</taxon>
    </lineage>
</organism>
<reference evidence="7" key="1">
    <citation type="submission" date="2023-01" db="EMBL/GenBank/DDBJ databases">
        <title>Sulfurovum sp. zt1-1 genome assembly.</title>
        <authorList>
            <person name="Wang J."/>
        </authorList>
    </citation>
    <scope>NUCLEOTIDE SEQUENCE</scope>
    <source>
        <strain evidence="7">Zt1-1</strain>
    </source>
</reference>
<dbReference type="PRINTS" id="PR00378">
    <property type="entry name" value="LIIMPHPHTASE"/>
</dbReference>